<protein>
    <submittedName>
        <fullName evidence="1">Uncharacterized protein</fullName>
    </submittedName>
</protein>
<reference evidence="1" key="1">
    <citation type="submission" date="2024-05" db="EMBL/GenBank/DDBJ databases">
        <authorList>
            <person name="Badawy S."/>
            <person name="Skurnik M."/>
        </authorList>
    </citation>
    <scope>NUCLEOTIDE SEQUENCE</scope>
</reference>
<evidence type="ECO:0000313" key="1">
    <source>
        <dbReference type="EMBL" id="XBS49227.1"/>
    </source>
</evidence>
<name>A0AAU7PIQ3_9CAUD</name>
<sequence length="183" mass="21133">MNQSHDLFKLCASKDVEGWADKINTIINRYLGFCARSRSEGSMRFQITMTIDGVTIYVNEERLGINLYDSCVFAIHQKMGAGWGCNNMNTNAFFWVGHSNTVLDPSKKSNLLDDNLVYDLAYSEEQHFQLSTIHSLVQYEDCIKALELCHSLELKEKLIQIYPLFFHEEVQCTLDHILYGYDK</sequence>
<organism evidence="1">
    <name type="scientific">Escherichia phage fEgEco12</name>
    <dbReference type="NCBI Taxonomy" id="3158837"/>
    <lineage>
        <taxon>Viruses</taxon>
        <taxon>Duplodnaviria</taxon>
        <taxon>Heunggongvirae</taxon>
        <taxon>Uroviricota</taxon>
        <taxon>Caudoviricetes</taxon>
    </lineage>
</organism>
<dbReference type="EMBL" id="PP777464">
    <property type="protein sequence ID" value="XBS49227.1"/>
    <property type="molecule type" value="Genomic_DNA"/>
</dbReference>
<proteinExistence type="predicted"/>
<accession>A0AAU7PIQ3</accession>